<keyword evidence="1" id="KW-0812">Transmembrane</keyword>
<feature type="transmembrane region" description="Helical" evidence="1">
    <location>
        <begin position="179"/>
        <end position="202"/>
    </location>
</feature>
<dbReference type="Proteomes" id="UP000515860">
    <property type="component" value="Chromosome"/>
</dbReference>
<sequence length="207" mass="22831">MGGMILKDFIFMKKQIKFYLLVIGIYCVLCFYWDQPSLVVTMACVLSIMFPVQIFGWDESCNWQMMERILPVSSGKVVLARYLSAFLMSLASMGSAVLIMNVVYMVKGQPPAGDTMLFHLMVCAAVVLVETVMIPVIYRFGSANSRLMLVLIIGAVAAIVYLCGKVTGPLPVGELAGRLPYLIIGAAVICLAPSYLISIAVYRKKEY</sequence>
<evidence type="ECO:0000313" key="3">
    <source>
        <dbReference type="Proteomes" id="UP000515860"/>
    </source>
</evidence>
<evidence type="ECO:0000313" key="2">
    <source>
        <dbReference type="EMBL" id="QNM08577.1"/>
    </source>
</evidence>
<dbReference type="PANTHER" id="PTHR41309">
    <property type="entry name" value="MEMBRANE PROTEIN-RELATED"/>
    <property type="match status" value="1"/>
</dbReference>
<dbReference type="RefSeq" id="WP_249328808.1">
    <property type="nucleotide sequence ID" value="NZ_CP060635.1"/>
</dbReference>
<dbReference type="KEGG" id="whj:H9Q79_17235"/>
<reference evidence="2 3" key="1">
    <citation type="submission" date="2020-08" db="EMBL/GenBank/DDBJ databases">
        <authorList>
            <person name="Liu C."/>
            <person name="Sun Q."/>
        </authorList>
    </citation>
    <scope>NUCLEOTIDE SEQUENCE [LARGE SCALE GENOMIC DNA]</scope>
    <source>
        <strain evidence="2 3">NSJ-29</strain>
    </source>
</reference>
<name>A0A7G9GCP5_9FIRM</name>
<feature type="transmembrane region" description="Helical" evidence="1">
    <location>
        <begin position="147"/>
        <end position="167"/>
    </location>
</feature>
<keyword evidence="3" id="KW-1185">Reference proteome</keyword>
<dbReference type="EMBL" id="CP060635">
    <property type="protein sequence ID" value="QNM08577.1"/>
    <property type="molecule type" value="Genomic_DNA"/>
</dbReference>
<evidence type="ECO:0000256" key="1">
    <source>
        <dbReference type="SAM" id="Phobius"/>
    </source>
</evidence>
<feature type="transmembrane region" description="Helical" evidence="1">
    <location>
        <begin position="39"/>
        <end position="57"/>
    </location>
</feature>
<dbReference type="InterPro" id="IPR025699">
    <property type="entry name" value="ABC2_memb-like"/>
</dbReference>
<protein>
    <submittedName>
        <fullName evidence="2">ABC-2 transporter permease</fullName>
    </submittedName>
</protein>
<keyword evidence="1" id="KW-1133">Transmembrane helix</keyword>
<proteinExistence type="predicted"/>
<gene>
    <name evidence="2" type="ORF">H9Q79_17235</name>
</gene>
<keyword evidence="1" id="KW-0472">Membrane</keyword>
<dbReference type="AlphaFoldDB" id="A0A7G9GCP5"/>
<feature type="transmembrane region" description="Helical" evidence="1">
    <location>
        <begin position="78"/>
        <end position="104"/>
    </location>
</feature>
<feature type="transmembrane region" description="Helical" evidence="1">
    <location>
        <begin position="16"/>
        <end position="33"/>
    </location>
</feature>
<organism evidence="2 3">
    <name type="scientific">Wansuia hejianensis</name>
    <dbReference type="NCBI Taxonomy" id="2763667"/>
    <lineage>
        <taxon>Bacteria</taxon>
        <taxon>Bacillati</taxon>
        <taxon>Bacillota</taxon>
        <taxon>Clostridia</taxon>
        <taxon>Lachnospirales</taxon>
        <taxon>Lachnospiraceae</taxon>
        <taxon>Wansuia</taxon>
    </lineage>
</organism>
<accession>A0A7G9GCP5</accession>
<dbReference type="PANTHER" id="PTHR41309:SF2">
    <property type="entry name" value="MEMBRANE PROTEIN"/>
    <property type="match status" value="1"/>
</dbReference>
<dbReference type="Pfam" id="PF13346">
    <property type="entry name" value="ABC2_membrane_5"/>
    <property type="match status" value="1"/>
</dbReference>
<feature type="transmembrane region" description="Helical" evidence="1">
    <location>
        <begin position="116"/>
        <end position="140"/>
    </location>
</feature>